<evidence type="ECO:0000313" key="3">
    <source>
        <dbReference type="Proteomes" id="UP000784294"/>
    </source>
</evidence>
<organism evidence="2 3">
    <name type="scientific">Protopolystoma xenopodis</name>
    <dbReference type="NCBI Taxonomy" id="117903"/>
    <lineage>
        <taxon>Eukaryota</taxon>
        <taxon>Metazoa</taxon>
        <taxon>Spiralia</taxon>
        <taxon>Lophotrochozoa</taxon>
        <taxon>Platyhelminthes</taxon>
        <taxon>Monogenea</taxon>
        <taxon>Polyopisthocotylea</taxon>
        <taxon>Polystomatidea</taxon>
        <taxon>Polystomatidae</taxon>
        <taxon>Protopolystoma</taxon>
    </lineage>
</organism>
<accession>A0A3S4ZNR7</accession>
<reference evidence="2" key="1">
    <citation type="submission" date="2018-11" db="EMBL/GenBank/DDBJ databases">
        <authorList>
            <consortium name="Pathogen Informatics"/>
        </authorList>
    </citation>
    <scope>NUCLEOTIDE SEQUENCE</scope>
</reference>
<feature type="region of interest" description="Disordered" evidence="1">
    <location>
        <begin position="92"/>
        <end position="112"/>
    </location>
</feature>
<evidence type="ECO:0000256" key="1">
    <source>
        <dbReference type="SAM" id="MobiDB-lite"/>
    </source>
</evidence>
<keyword evidence="3" id="KW-1185">Reference proteome</keyword>
<evidence type="ECO:0000313" key="2">
    <source>
        <dbReference type="EMBL" id="VEL07987.1"/>
    </source>
</evidence>
<sequence>MWLLAPLLAWKKASPRDDKGPPFSDVPASTALSARPVGLWLEEEAPENRTQLVALSARTHEAGLLQTRPERLGRTNEAALYAHTHTHFLSHNCQSNNQRGHASAPTSPPPSTAHIGGVNSTICWYSPTHAMFTCAGWHSVSPCFVRIGPDRQWQMRLTYDRVALHSIRQGPTKRCQVDCLRNGLGNLT</sequence>
<dbReference type="AlphaFoldDB" id="A0A3S4ZNR7"/>
<gene>
    <name evidence="2" type="ORF">PXEA_LOCUS1427</name>
</gene>
<dbReference type="EMBL" id="CAAALY010002900">
    <property type="protein sequence ID" value="VEL07987.1"/>
    <property type="molecule type" value="Genomic_DNA"/>
</dbReference>
<dbReference type="Proteomes" id="UP000784294">
    <property type="component" value="Unassembled WGS sequence"/>
</dbReference>
<name>A0A3S4ZNR7_9PLAT</name>
<protein>
    <submittedName>
        <fullName evidence="2">Uncharacterized protein</fullName>
    </submittedName>
</protein>
<comment type="caution">
    <text evidence="2">The sequence shown here is derived from an EMBL/GenBank/DDBJ whole genome shotgun (WGS) entry which is preliminary data.</text>
</comment>
<proteinExistence type="predicted"/>